<accession>A0A9W5TF03</accession>
<comment type="caution">
    <text evidence="3">The sequence shown here is derived from an EMBL/GenBank/DDBJ whole genome shotgun (WGS) entry which is preliminary data.</text>
</comment>
<dbReference type="EMBL" id="BLIY01000020">
    <property type="protein sequence ID" value="GFE55419.1"/>
    <property type="molecule type" value="Genomic_DNA"/>
</dbReference>
<feature type="chain" id="PRO_5040774881" evidence="2">
    <location>
        <begin position="17"/>
        <end position="1092"/>
    </location>
</feature>
<evidence type="ECO:0000256" key="2">
    <source>
        <dbReference type="SAM" id="SignalP"/>
    </source>
</evidence>
<sequence>MRQCMILALLAASAAATIIDPSNENYPHDLDDNYMPLFTENQLKNPVIAPLDIASGHDEDKYNAKTYVTKCGKIMSTIFHAPSDSLFQTITCGEATIFEPHSFLAYKVVVDYINTEANYVRIYGIVRRGVYGVRYLINTPEGFVKVSRADYLRHRAQYSTTYTFDLLADNSTLMEHNIVVQNPESPQQLVTYYPKFNHRVGEIVAGSVKLCSFDQSKLDTGMKIMTYVYEGKKHCLIRVMSFEGVMEEYLFVESDAGGFTRVSQEPSDSSHGKVQSGAGAEQSGNGNKVEEVEEEKVINYVQIAPTSYGGQQTFASVEFLKVNCRRLPREDGHWFGTTAVNNFGTTERTFIANDGYVIYRFTDDDRLIWERPGYGITHASLFTNSYGVEYVQLAVLNEDGAIFEYYFDKRGDEWFPTPLDDLPRLSNPDKVGTIEQRIKLMPRELPKYALEQLRRTIPVQFDTELDLHYSWMTDRVSEGKLIHRKYCTAMENYYSFRSFVHGENEVIADLKDQYRSTQALHYNILGLELLAFNAYDLRTGNCTIHYFMRRDGRWTRIDEFVFYQRINDIMTFIITKKRQEKQHGYAVDKAFDDQVAMYVLQAMNTYRDRNVDAGAPVRYEYDSHTGGYNLGANPHHERECSGRTECSCPCKCKCVCAAKKAVQLSNLSDITLELKHSHDERYNIHAVTSRDDTVRISFKPADGYRFVEVTEDNMPVFERSHYYITDALIDQATDGQFFMQLTAYDTKDGDQHIYYYYKAEKSHAFNEIGRPTYIALRYKSMTKVSVDISKKNNGNNLLRFDSRHYKDVYAFVPRYNCVIDSVYHGRSNIWRFDELNPEVVTRVVTFTRDNIRGVLLQLVDANAKDVDRLYLNTNPNTNEYAPFLHKGDMFALFKQYLLNRSSGKAGFKEYRANDIDWTKEIKKDSWDYRRIHSKKYIAPSAYDSSARIQELSEEKDCCSKHANTCSKKQWVCKHCKATKPERVRTETPKEMERRLEREATAAHKQNIKDHSYYTSLPLTLKDVIHKEGVVWDSKETGEVCLDLKKYKKGQYRLVECEIMTPDGRVEIRYFMNTHNGRGAYKEVELCKIGMDL</sequence>
<protein>
    <submittedName>
        <fullName evidence="3">Spherical body protein, putative</fullName>
    </submittedName>
</protein>
<proteinExistence type="predicted"/>
<feature type="compositionally biased region" description="Polar residues" evidence="1">
    <location>
        <begin position="261"/>
        <end position="273"/>
    </location>
</feature>
<feature type="signal peptide" evidence="2">
    <location>
        <begin position="1"/>
        <end position="16"/>
    </location>
</feature>
<organism evidence="3 4">
    <name type="scientific">Babesia ovis</name>
    <dbReference type="NCBI Taxonomy" id="5869"/>
    <lineage>
        <taxon>Eukaryota</taxon>
        <taxon>Sar</taxon>
        <taxon>Alveolata</taxon>
        <taxon>Apicomplexa</taxon>
        <taxon>Aconoidasida</taxon>
        <taxon>Piroplasmida</taxon>
        <taxon>Babesiidae</taxon>
        <taxon>Babesia</taxon>
    </lineage>
</organism>
<dbReference type="AlphaFoldDB" id="A0A9W5TF03"/>
<evidence type="ECO:0000313" key="4">
    <source>
        <dbReference type="Proteomes" id="UP001057455"/>
    </source>
</evidence>
<evidence type="ECO:0000313" key="3">
    <source>
        <dbReference type="EMBL" id="GFE55419.1"/>
    </source>
</evidence>
<dbReference type="Proteomes" id="UP001057455">
    <property type="component" value="Unassembled WGS sequence"/>
</dbReference>
<keyword evidence="4" id="KW-1185">Reference proteome</keyword>
<keyword evidence="2" id="KW-0732">Signal</keyword>
<gene>
    <name evidence="3" type="ORF">BaOVIS_028230</name>
</gene>
<name>A0A9W5TF03_BABOV</name>
<reference evidence="3" key="1">
    <citation type="submission" date="2019-12" db="EMBL/GenBank/DDBJ databases">
        <title>Genome sequence of Babesia ovis.</title>
        <authorList>
            <person name="Yamagishi J."/>
            <person name="Sevinc F."/>
            <person name="Xuan X."/>
        </authorList>
    </citation>
    <scope>NUCLEOTIDE SEQUENCE</scope>
    <source>
        <strain evidence="3">Selcuk</strain>
    </source>
</reference>
<feature type="region of interest" description="Disordered" evidence="1">
    <location>
        <begin position="261"/>
        <end position="289"/>
    </location>
</feature>
<dbReference type="OrthoDB" id="364333at2759"/>
<evidence type="ECO:0000256" key="1">
    <source>
        <dbReference type="SAM" id="MobiDB-lite"/>
    </source>
</evidence>